<keyword evidence="3" id="KW-1185">Reference proteome</keyword>
<evidence type="ECO:0000313" key="3">
    <source>
        <dbReference type="Proteomes" id="UP001187192"/>
    </source>
</evidence>
<sequence>MCSIFPRIEYLWFLCFGLLFEESWGSCDTTGSVQRTLRLGIAGGRCGANWGPRSKLEQEGSLPTIFEFKNHLPEPLLPALIRRHPL</sequence>
<reference evidence="2" key="1">
    <citation type="submission" date="2023-07" db="EMBL/GenBank/DDBJ databases">
        <title>draft genome sequence of fig (Ficus carica).</title>
        <authorList>
            <person name="Takahashi T."/>
            <person name="Nishimura K."/>
        </authorList>
    </citation>
    <scope>NUCLEOTIDE SEQUENCE</scope>
</reference>
<evidence type="ECO:0008006" key="4">
    <source>
        <dbReference type="Google" id="ProtNLM"/>
    </source>
</evidence>
<keyword evidence="1" id="KW-0732">Signal</keyword>
<feature type="chain" id="PRO_5041716578" description="Secreted protein" evidence="1">
    <location>
        <begin position="26"/>
        <end position="86"/>
    </location>
</feature>
<feature type="signal peptide" evidence="1">
    <location>
        <begin position="1"/>
        <end position="25"/>
    </location>
</feature>
<protein>
    <recommendedName>
        <fullName evidence="4">Secreted protein</fullName>
    </recommendedName>
</protein>
<organism evidence="2 3">
    <name type="scientific">Ficus carica</name>
    <name type="common">Common fig</name>
    <dbReference type="NCBI Taxonomy" id="3494"/>
    <lineage>
        <taxon>Eukaryota</taxon>
        <taxon>Viridiplantae</taxon>
        <taxon>Streptophyta</taxon>
        <taxon>Embryophyta</taxon>
        <taxon>Tracheophyta</taxon>
        <taxon>Spermatophyta</taxon>
        <taxon>Magnoliopsida</taxon>
        <taxon>eudicotyledons</taxon>
        <taxon>Gunneridae</taxon>
        <taxon>Pentapetalae</taxon>
        <taxon>rosids</taxon>
        <taxon>fabids</taxon>
        <taxon>Rosales</taxon>
        <taxon>Moraceae</taxon>
        <taxon>Ficeae</taxon>
        <taxon>Ficus</taxon>
    </lineage>
</organism>
<name>A0AA88DTZ0_FICCA</name>
<proteinExistence type="predicted"/>
<accession>A0AA88DTZ0</accession>
<dbReference type="Proteomes" id="UP001187192">
    <property type="component" value="Unassembled WGS sequence"/>
</dbReference>
<dbReference type="AlphaFoldDB" id="A0AA88DTZ0"/>
<comment type="caution">
    <text evidence="2">The sequence shown here is derived from an EMBL/GenBank/DDBJ whole genome shotgun (WGS) entry which is preliminary data.</text>
</comment>
<evidence type="ECO:0000256" key="1">
    <source>
        <dbReference type="SAM" id="SignalP"/>
    </source>
</evidence>
<gene>
    <name evidence="2" type="ORF">TIFTF001_030344</name>
</gene>
<dbReference type="EMBL" id="BTGU01000109">
    <property type="protein sequence ID" value="GMN61255.1"/>
    <property type="molecule type" value="Genomic_DNA"/>
</dbReference>
<evidence type="ECO:0000313" key="2">
    <source>
        <dbReference type="EMBL" id="GMN61255.1"/>
    </source>
</evidence>